<name>A0A3P1B508_9FLAO</name>
<dbReference type="Proteomes" id="UP000268372">
    <property type="component" value="Unassembled WGS sequence"/>
</dbReference>
<dbReference type="RefSeq" id="WP_124898663.1">
    <property type="nucleotide sequence ID" value="NZ_RQTJ01000005.1"/>
</dbReference>
<sequence length="69" mass="7978">MELFIDSDFIFNKATQTLTFKNKSTIYEVSSKEILVKENGKTFHLNKVEETSGSLNNIKWNTFSNVQTK</sequence>
<evidence type="ECO:0000313" key="1">
    <source>
        <dbReference type="EMBL" id="RRA96101.1"/>
    </source>
</evidence>
<evidence type="ECO:0000313" key="2">
    <source>
        <dbReference type="Proteomes" id="UP000268372"/>
    </source>
</evidence>
<comment type="caution">
    <text evidence="1">The sequence shown here is derived from an EMBL/GenBank/DDBJ whole genome shotgun (WGS) entry which is preliminary data.</text>
</comment>
<dbReference type="EMBL" id="RQTJ01000005">
    <property type="protein sequence ID" value="RRA96101.1"/>
    <property type="molecule type" value="Genomic_DNA"/>
</dbReference>
<organism evidence="1 2">
    <name type="scientific">Paenimyroides viscosum</name>
    <dbReference type="NCBI Taxonomy" id="2488729"/>
    <lineage>
        <taxon>Bacteria</taxon>
        <taxon>Pseudomonadati</taxon>
        <taxon>Bacteroidota</taxon>
        <taxon>Flavobacteriia</taxon>
        <taxon>Flavobacteriales</taxon>
        <taxon>Flavobacteriaceae</taxon>
        <taxon>Paenimyroides</taxon>
    </lineage>
</organism>
<dbReference type="AlphaFoldDB" id="A0A3P1B508"/>
<gene>
    <name evidence="1" type="ORF">EG242_04240</name>
</gene>
<reference evidence="1 2" key="1">
    <citation type="submission" date="2018-11" db="EMBL/GenBank/DDBJ databases">
        <title>Flavobacterium sp. nov., YIM 102796 draft genome.</title>
        <authorList>
            <person name="Li G."/>
            <person name="Jiang Y."/>
        </authorList>
    </citation>
    <scope>NUCLEOTIDE SEQUENCE [LARGE SCALE GENOMIC DNA]</scope>
    <source>
        <strain evidence="1 2">YIM 102796</strain>
    </source>
</reference>
<keyword evidence="2" id="KW-1185">Reference proteome</keyword>
<proteinExistence type="predicted"/>
<accession>A0A3P1B508</accession>
<protein>
    <submittedName>
        <fullName evidence="1">Uncharacterized protein</fullName>
    </submittedName>
</protein>